<name>A0ABT1W6C6_9PROT</name>
<organism evidence="2 3">
    <name type="scientific">Endosaccharibacter trunci</name>
    <dbReference type="NCBI Taxonomy" id="2812733"/>
    <lineage>
        <taxon>Bacteria</taxon>
        <taxon>Pseudomonadati</taxon>
        <taxon>Pseudomonadota</taxon>
        <taxon>Alphaproteobacteria</taxon>
        <taxon>Acetobacterales</taxon>
        <taxon>Acetobacteraceae</taxon>
        <taxon>Endosaccharibacter</taxon>
    </lineage>
</organism>
<proteinExistence type="predicted"/>
<keyword evidence="1" id="KW-0732">Signal</keyword>
<evidence type="ECO:0000256" key="1">
    <source>
        <dbReference type="SAM" id="SignalP"/>
    </source>
</evidence>
<sequence length="198" mass="20285">MRGTILGLAAGLAAMAGAAQAQTAQPDPAGLMRAIAAEPLRYGGDLEGGLLDLPEVGGRPVHIAMGLDAPAPDGAVRGRAILFDDARRMIAEGTIDGVIRPSETPSARSCGLKLTVDGVALPGGAPSPMLRPAGTVLMVGMCTGTTLAGEMRSAPPRPELLGRLIHWWGENDATGRFWLTEASFDPASTPAGTMRPAL</sequence>
<dbReference type="RefSeq" id="WP_422863918.1">
    <property type="nucleotide sequence ID" value="NZ_JAMSKV010000006.1"/>
</dbReference>
<keyword evidence="3" id="KW-1185">Reference proteome</keyword>
<reference evidence="2 3" key="1">
    <citation type="submission" date="2022-06" db="EMBL/GenBank/DDBJ databases">
        <title>Endosaccharibacter gen. nov., sp. nov., endophytic bacteria isolated from sugarcane.</title>
        <authorList>
            <person name="Pitiwittayakul N."/>
            <person name="Yukphan P."/>
            <person name="Charoenyingcharoen P."/>
            <person name="Tanasupawat S."/>
        </authorList>
    </citation>
    <scope>NUCLEOTIDE SEQUENCE [LARGE SCALE GENOMIC DNA]</scope>
    <source>
        <strain evidence="2 3">KSS8</strain>
    </source>
</reference>
<feature type="chain" id="PRO_5045916517" evidence="1">
    <location>
        <begin position="22"/>
        <end position="198"/>
    </location>
</feature>
<dbReference type="EMBL" id="JAMSKV010000006">
    <property type="protein sequence ID" value="MCQ8278437.1"/>
    <property type="molecule type" value="Genomic_DNA"/>
</dbReference>
<accession>A0ABT1W6C6</accession>
<evidence type="ECO:0000313" key="2">
    <source>
        <dbReference type="EMBL" id="MCQ8278437.1"/>
    </source>
</evidence>
<comment type="caution">
    <text evidence="2">The sequence shown here is derived from an EMBL/GenBank/DDBJ whole genome shotgun (WGS) entry which is preliminary data.</text>
</comment>
<dbReference type="Proteomes" id="UP001524587">
    <property type="component" value="Unassembled WGS sequence"/>
</dbReference>
<evidence type="ECO:0000313" key="3">
    <source>
        <dbReference type="Proteomes" id="UP001524587"/>
    </source>
</evidence>
<gene>
    <name evidence="2" type="ORF">NFI95_08220</name>
</gene>
<protein>
    <submittedName>
        <fullName evidence="2">Uncharacterized protein</fullName>
    </submittedName>
</protein>
<feature type="signal peptide" evidence="1">
    <location>
        <begin position="1"/>
        <end position="21"/>
    </location>
</feature>